<dbReference type="InterPro" id="IPR021451">
    <property type="entry name" value="DUF3102"/>
</dbReference>
<keyword evidence="2" id="KW-1185">Reference proteome</keyword>
<organism evidence="1 2">
    <name type="scientific">Acetobacterium bakii</name>
    <dbReference type="NCBI Taxonomy" id="52689"/>
    <lineage>
        <taxon>Bacteria</taxon>
        <taxon>Bacillati</taxon>
        <taxon>Bacillota</taxon>
        <taxon>Clostridia</taxon>
        <taxon>Eubacteriales</taxon>
        <taxon>Eubacteriaceae</taxon>
        <taxon>Acetobacterium</taxon>
    </lineage>
</organism>
<dbReference type="STRING" id="52689.AKG39_11910"/>
<gene>
    <name evidence="1" type="ORF">AKG39_11910</name>
</gene>
<dbReference type="Pfam" id="PF11300">
    <property type="entry name" value="DUF3102"/>
    <property type="match status" value="1"/>
</dbReference>
<name>A0A0L6TYX6_9FIRM</name>
<comment type="caution">
    <text evidence="1">The sequence shown here is derived from an EMBL/GenBank/DDBJ whole genome shotgun (WGS) entry which is preliminary data.</text>
</comment>
<protein>
    <submittedName>
        <fullName evidence="1">Uncharacterized protein</fullName>
    </submittedName>
</protein>
<dbReference type="RefSeq" id="WP_050740626.1">
    <property type="nucleotide sequence ID" value="NZ_LGYO01000029.1"/>
</dbReference>
<dbReference type="Proteomes" id="UP000036873">
    <property type="component" value="Unassembled WGS sequence"/>
</dbReference>
<accession>A0A0L6TYX6</accession>
<evidence type="ECO:0000313" key="2">
    <source>
        <dbReference type="Proteomes" id="UP000036873"/>
    </source>
</evidence>
<dbReference type="EMBL" id="LGYO01000029">
    <property type="protein sequence ID" value="KNZ41464.1"/>
    <property type="molecule type" value="Genomic_DNA"/>
</dbReference>
<dbReference type="OrthoDB" id="1690026at2"/>
<proteinExistence type="predicted"/>
<dbReference type="AlphaFoldDB" id="A0A0L6TYX6"/>
<evidence type="ECO:0000313" key="1">
    <source>
        <dbReference type="EMBL" id="KNZ41464.1"/>
    </source>
</evidence>
<sequence>MKVAEEWTDSAALTNLNQTKILALLDIPLDQRQDFINSNPIDEMTTRQLQEVIKDIEVAPADSRSRENQ</sequence>
<reference evidence="2" key="1">
    <citation type="submission" date="2015-07" db="EMBL/GenBank/DDBJ databases">
        <title>Draft genome sequence of Acetobacterium bakii DSM 8293, a potential psychrophilic chemical producer through syngas fermentation.</title>
        <authorList>
            <person name="Song Y."/>
            <person name="Hwang S."/>
            <person name="Cho B.-K."/>
        </authorList>
    </citation>
    <scope>NUCLEOTIDE SEQUENCE [LARGE SCALE GENOMIC DNA]</scope>
    <source>
        <strain evidence="2">DSM 8239</strain>
    </source>
</reference>